<dbReference type="InterPro" id="IPR008271">
    <property type="entry name" value="Ser/Thr_kinase_AS"/>
</dbReference>
<dbReference type="PROSITE" id="PS50011">
    <property type="entry name" value="PROTEIN_KINASE_DOM"/>
    <property type="match status" value="1"/>
</dbReference>
<dbReference type="AlphaFoldDB" id="A0A078ARY5"/>
<dbReference type="GO" id="GO:0004672">
    <property type="term" value="F:protein kinase activity"/>
    <property type="evidence" value="ECO:0007669"/>
    <property type="project" value="InterPro"/>
</dbReference>
<evidence type="ECO:0000313" key="10">
    <source>
        <dbReference type="EMBL" id="CDW84934.1"/>
    </source>
</evidence>
<evidence type="ECO:0000256" key="1">
    <source>
        <dbReference type="ARBA" id="ARBA00022679"/>
    </source>
</evidence>
<dbReference type="SMART" id="SM00220">
    <property type="entry name" value="S_TKc"/>
    <property type="match status" value="1"/>
</dbReference>
<protein>
    <submittedName>
        <fullName evidence="10">Protein kinase domain containing protein</fullName>
    </submittedName>
</protein>
<dbReference type="PROSITE" id="PS00107">
    <property type="entry name" value="PROTEIN_KINASE_ATP"/>
    <property type="match status" value="1"/>
</dbReference>
<feature type="region of interest" description="Disordered" evidence="8">
    <location>
        <begin position="677"/>
        <end position="715"/>
    </location>
</feature>
<keyword evidence="2 7" id="KW-0547">Nucleotide-binding</keyword>
<evidence type="ECO:0000313" key="11">
    <source>
        <dbReference type="Proteomes" id="UP000039865"/>
    </source>
</evidence>
<dbReference type="GO" id="GO:0005634">
    <property type="term" value="C:nucleus"/>
    <property type="evidence" value="ECO:0007669"/>
    <property type="project" value="TreeGrafter"/>
</dbReference>
<comment type="similarity">
    <text evidence="6">Belongs to the protein kinase superfamily. Ser/Thr protein kinase family. GCN2 subfamily.</text>
</comment>
<dbReference type="PANTHER" id="PTHR11042:SF178">
    <property type="entry name" value="EUKARYOTIC TRANSLATION INITIATION FACTOR 2-ALPHA KINASE 1"/>
    <property type="match status" value="1"/>
</dbReference>
<feature type="region of interest" description="Disordered" evidence="8">
    <location>
        <begin position="626"/>
        <end position="661"/>
    </location>
</feature>
<feature type="compositionally biased region" description="Polar residues" evidence="8">
    <location>
        <begin position="875"/>
        <end position="895"/>
    </location>
</feature>
<evidence type="ECO:0000256" key="4">
    <source>
        <dbReference type="ARBA" id="ARBA00022840"/>
    </source>
</evidence>
<dbReference type="Proteomes" id="UP000039865">
    <property type="component" value="Unassembled WGS sequence"/>
</dbReference>
<keyword evidence="11" id="KW-1185">Reference proteome</keyword>
<dbReference type="InterPro" id="IPR011009">
    <property type="entry name" value="Kinase-like_dom_sf"/>
</dbReference>
<dbReference type="GO" id="GO:0005524">
    <property type="term" value="F:ATP binding"/>
    <property type="evidence" value="ECO:0007669"/>
    <property type="project" value="UniProtKB-UniRule"/>
</dbReference>
<keyword evidence="5" id="KW-0652">Protein synthesis inhibitor</keyword>
<evidence type="ECO:0000256" key="8">
    <source>
        <dbReference type="SAM" id="MobiDB-lite"/>
    </source>
</evidence>
<feature type="compositionally biased region" description="Polar residues" evidence="8">
    <location>
        <begin position="643"/>
        <end position="653"/>
    </location>
</feature>
<feature type="binding site" evidence="7">
    <location>
        <position position="56"/>
    </location>
    <ligand>
        <name>ATP</name>
        <dbReference type="ChEBI" id="CHEBI:30616"/>
    </ligand>
</feature>
<evidence type="ECO:0000256" key="5">
    <source>
        <dbReference type="ARBA" id="ARBA00023193"/>
    </source>
</evidence>
<feature type="compositionally biased region" description="Polar residues" evidence="8">
    <location>
        <begin position="908"/>
        <end position="928"/>
    </location>
</feature>
<dbReference type="GO" id="GO:0005737">
    <property type="term" value="C:cytoplasm"/>
    <property type="evidence" value="ECO:0007669"/>
    <property type="project" value="TreeGrafter"/>
</dbReference>
<evidence type="ECO:0000259" key="9">
    <source>
        <dbReference type="PROSITE" id="PS50011"/>
    </source>
</evidence>
<dbReference type="PROSITE" id="PS00108">
    <property type="entry name" value="PROTEIN_KINASE_ST"/>
    <property type="match status" value="1"/>
</dbReference>
<evidence type="ECO:0000256" key="6">
    <source>
        <dbReference type="ARBA" id="ARBA00037982"/>
    </source>
</evidence>
<evidence type="ECO:0000256" key="2">
    <source>
        <dbReference type="ARBA" id="ARBA00022741"/>
    </source>
</evidence>
<dbReference type="SUPFAM" id="SSF56112">
    <property type="entry name" value="Protein kinase-like (PK-like)"/>
    <property type="match status" value="1"/>
</dbReference>
<feature type="domain" description="Protein kinase" evidence="9">
    <location>
        <begin position="23"/>
        <end position="319"/>
    </location>
</feature>
<keyword evidence="4 7" id="KW-0067">ATP-binding</keyword>
<dbReference type="EMBL" id="CCKQ01013291">
    <property type="protein sequence ID" value="CDW84934.1"/>
    <property type="molecule type" value="Genomic_DNA"/>
</dbReference>
<sequence>MDQIANIILEEHDGVIYRLSHYFEVKELLGKGGFGIVVSAYDKYKNEMVALKIAKKGNDSEFSALKKEAKILEKLRHPNIVEFKFVINQRQKLIQFKVYHDYAFLGLERLEGISLEKFIKKRQKNKMDSEGEEEDTQQWDDRCAQIMNQVLTGLNYVHSKNLIHRDLKPKNIVIDRKTLKVKIIDFGLAIRAGKDNEDQRCGTLLYQAPEQLFATNQYSKAVDMWASGIIIFELLTKGEHPILQMMGISKERFLRKGSDDYRDQYRYFVKDTHKVVIRESEPVKRKNLNIKSIQLMENLLSISQSVRYKSEEILQHPWLSREFENPIPESPLNKKIKLINAYQKLTKAFATILAVTILTTEKQEERPTMTPSVPDELITISKRRNSQKSNYAINKEKANINLVITNQVYNYNIYRKKLYNISEKNQEQLEEEEKNQVTEFDDRFIRSQMFSVNQTTIDYDAYNDETNLNVEEVNEETIGTIHSGFDSRLDMKHIHAKTVLVASDYYPVQGPDSNGSSLERNIKCLTRQNYPLHYQSLAILSPVKEVETPQDQNNSGKAINLSQANIKQHETQPRMKQKHRSLIQTAKSVTRDRNNTNQNPYQTTLGSNPTEVILSTINMTATNESISVKNSKAGRKVNKSPESEQNNSNFIQVKNNNPNKNNLKALKQQEKVRIIIQGSQAQQRKKSYKSDKTSQSPSPDYQSQEGLKPGATNHNRQISSISDTLSTNIQDNSTSIQAKTQALFGKSPKQLNPLKFTQSQLPKTIVNPSEMYSKPNPGATLQQDFNPYQTSSIPYKTNQPYIRSPKSLAQQLTEAVQNMTLKQSKSGKGLGTQKIILQSKSDDERKAQIKPKKLSPKAGYLLDLKKTLAIKQKNKSPTNQNDYNSGGGDSQTANQTKRKTSQVRLEKNLQQIVQKQGSPTMTQSTQSTKRYKSQDQEVKTQEQVPYVNLMMMQIKQEMKPFLQPIPSQKQLNQSPDRLQSSQQQQKYLEYQSFLKNASARQMLTDELKKLQENMAANRDNLKIQGNTQKIHEGFLISTMKRMSQQSRQK</sequence>
<proteinExistence type="inferred from homology"/>
<keyword evidence="3 10" id="KW-0418">Kinase</keyword>
<dbReference type="GO" id="GO:0017148">
    <property type="term" value="P:negative regulation of translation"/>
    <property type="evidence" value="ECO:0007669"/>
    <property type="project" value="UniProtKB-KW"/>
</dbReference>
<accession>A0A078ARY5</accession>
<dbReference type="InterPro" id="IPR017441">
    <property type="entry name" value="Protein_kinase_ATP_BS"/>
</dbReference>
<reference evidence="10 11" key="1">
    <citation type="submission" date="2014-06" db="EMBL/GenBank/DDBJ databases">
        <authorList>
            <person name="Swart Estienne"/>
        </authorList>
    </citation>
    <scope>NUCLEOTIDE SEQUENCE [LARGE SCALE GENOMIC DNA]</scope>
    <source>
        <strain evidence="10 11">130c</strain>
    </source>
</reference>
<dbReference type="InParanoid" id="A0A078ARY5"/>
<evidence type="ECO:0000256" key="3">
    <source>
        <dbReference type="ARBA" id="ARBA00022777"/>
    </source>
</evidence>
<dbReference type="PANTHER" id="PTHR11042">
    <property type="entry name" value="EUKARYOTIC TRANSLATION INITIATION FACTOR 2-ALPHA KINASE EIF2-ALPHA KINASE -RELATED"/>
    <property type="match status" value="1"/>
</dbReference>
<keyword evidence="1" id="KW-0808">Transferase</keyword>
<dbReference type="Gene3D" id="1.10.510.10">
    <property type="entry name" value="Transferase(Phosphotransferase) domain 1"/>
    <property type="match status" value="1"/>
</dbReference>
<feature type="compositionally biased region" description="Polar residues" evidence="8">
    <location>
        <begin position="693"/>
        <end position="705"/>
    </location>
</feature>
<evidence type="ECO:0000256" key="7">
    <source>
        <dbReference type="PROSITE-ProRule" id="PRU10141"/>
    </source>
</evidence>
<feature type="region of interest" description="Disordered" evidence="8">
    <location>
        <begin position="871"/>
        <end position="939"/>
    </location>
</feature>
<dbReference type="InterPro" id="IPR050339">
    <property type="entry name" value="CC_SR_Kinase"/>
</dbReference>
<dbReference type="Gene3D" id="3.30.200.20">
    <property type="entry name" value="Phosphorylase Kinase, domain 1"/>
    <property type="match status" value="1"/>
</dbReference>
<dbReference type="InterPro" id="IPR000719">
    <property type="entry name" value="Prot_kinase_dom"/>
</dbReference>
<gene>
    <name evidence="10" type="primary">Contig2688.g2889</name>
    <name evidence="10" type="ORF">STYLEM_14003</name>
</gene>
<organism evidence="10 11">
    <name type="scientific">Stylonychia lemnae</name>
    <name type="common">Ciliate</name>
    <dbReference type="NCBI Taxonomy" id="5949"/>
    <lineage>
        <taxon>Eukaryota</taxon>
        <taxon>Sar</taxon>
        <taxon>Alveolata</taxon>
        <taxon>Ciliophora</taxon>
        <taxon>Intramacronucleata</taxon>
        <taxon>Spirotrichea</taxon>
        <taxon>Stichotrichia</taxon>
        <taxon>Sporadotrichida</taxon>
        <taxon>Oxytrichidae</taxon>
        <taxon>Stylonychinae</taxon>
        <taxon>Stylonychia</taxon>
    </lineage>
</organism>
<dbReference type="Pfam" id="PF00069">
    <property type="entry name" value="Pkinase"/>
    <property type="match status" value="1"/>
</dbReference>
<name>A0A078ARY5_STYLE</name>